<sequence length="169" mass="19188">MKERTKIDPELLPLRMSGVSAGFKASLYTLIALHLLILLSSGFLQKIFLEGEQFVLVIQTTFLFIFISIISGEFSKWQLSKLTEQHSLEILLHNVDFLRQTVFKGVHITSFILLVEIAIILRFGAPVMEKLPQSFGYIGLVIFVSTPFFFVATYLAIRNQFRKLFGGIA</sequence>
<accession>A0A2M7Q574</accession>
<dbReference type="Proteomes" id="UP000230732">
    <property type="component" value="Unassembled WGS sequence"/>
</dbReference>
<comment type="caution">
    <text evidence="2">The sequence shown here is derived from an EMBL/GenBank/DDBJ whole genome shotgun (WGS) entry which is preliminary data.</text>
</comment>
<keyword evidence="1" id="KW-0472">Membrane</keyword>
<protein>
    <submittedName>
        <fullName evidence="2">Uncharacterized protein</fullName>
    </submittedName>
</protein>
<feature type="transmembrane region" description="Helical" evidence="1">
    <location>
        <begin position="54"/>
        <end position="72"/>
    </location>
</feature>
<dbReference type="EMBL" id="PFKX01000027">
    <property type="protein sequence ID" value="PIY58596.1"/>
    <property type="molecule type" value="Genomic_DNA"/>
</dbReference>
<feature type="transmembrane region" description="Helical" evidence="1">
    <location>
        <begin position="137"/>
        <end position="157"/>
    </location>
</feature>
<reference evidence="3" key="1">
    <citation type="submission" date="2017-09" db="EMBL/GenBank/DDBJ databases">
        <title>Depth-based differentiation of microbial function through sediment-hosted aquifers and enrichment of novel symbionts in the deep terrestrial subsurface.</title>
        <authorList>
            <person name="Probst A.J."/>
            <person name="Ladd B."/>
            <person name="Jarett J.K."/>
            <person name="Geller-Mcgrath D.E."/>
            <person name="Sieber C.M.K."/>
            <person name="Emerson J.B."/>
            <person name="Anantharaman K."/>
            <person name="Thomas B.C."/>
            <person name="Malmstrom R."/>
            <person name="Stieglmeier M."/>
            <person name="Klingl A."/>
            <person name="Woyke T."/>
            <person name="Ryan C.M."/>
            <person name="Banfield J.F."/>
        </authorList>
    </citation>
    <scope>NUCLEOTIDE SEQUENCE [LARGE SCALE GENOMIC DNA]</scope>
</reference>
<organism evidence="2 3">
    <name type="scientific">Candidatus Yonathbacteria bacterium CG_4_10_14_0_8_um_filter_43_17</name>
    <dbReference type="NCBI Taxonomy" id="1975099"/>
    <lineage>
        <taxon>Bacteria</taxon>
        <taxon>Candidatus Yonathiibacteriota</taxon>
    </lineage>
</organism>
<evidence type="ECO:0000313" key="2">
    <source>
        <dbReference type="EMBL" id="PIY58596.1"/>
    </source>
</evidence>
<keyword evidence="1" id="KW-0812">Transmembrane</keyword>
<feature type="transmembrane region" description="Helical" evidence="1">
    <location>
        <begin position="21"/>
        <end position="42"/>
    </location>
</feature>
<keyword evidence="1" id="KW-1133">Transmembrane helix</keyword>
<evidence type="ECO:0000313" key="3">
    <source>
        <dbReference type="Proteomes" id="UP000230732"/>
    </source>
</evidence>
<gene>
    <name evidence="2" type="ORF">COY98_01245</name>
</gene>
<dbReference type="AlphaFoldDB" id="A0A2M7Q574"/>
<proteinExistence type="predicted"/>
<evidence type="ECO:0000256" key="1">
    <source>
        <dbReference type="SAM" id="Phobius"/>
    </source>
</evidence>
<feature type="transmembrane region" description="Helical" evidence="1">
    <location>
        <begin position="106"/>
        <end position="125"/>
    </location>
</feature>
<name>A0A2M7Q574_9BACT</name>